<protein>
    <recommendedName>
        <fullName evidence="4">RING-type domain-containing protein</fullName>
    </recommendedName>
</protein>
<keyword evidence="5" id="KW-0496">Mitochondrion</keyword>
<keyword evidence="3" id="KW-0812">Transmembrane</keyword>
<evidence type="ECO:0000256" key="3">
    <source>
        <dbReference type="SAM" id="Phobius"/>
    </source>
</evidence>
<dbReference type="SMART" id="SM00184">
    <property type="entry name" value="RING"/>
    <property type="match status" value="1"/>
</dbReference>
<dbReference type="AlphaFoldDB" id="A0A3P3Y1J4"/>
<evidence type="ECO:0000313" key="5">
    <source>
        <dbReference type="EMBL" id="SPQ94055.1"/>
    </source>
</evidence>
<evidence type="ECO:0000259" key="4">
    <source>
        <dbReference type="PROSITE" id="PS50089"/>
    </source>
</evidence>
<keyword evidence="1" id="KW-0479">Metal-binding</keyword>
<evidence type="ECO:0000313" key="6">
    <source>
        <dbReference type="Proteomes" id="UP000290189"/>
    </source>
</evidence>
<dbReference type="InterPro" id="IPR001841">
    <property type="entry name" value="Znf_RING"/>
</dbReference>
<organism evidence="5 6">
    <name type="scientific">Plasmodiophora brassicae</name>
    <name type="common">Clubroot disease agent</name>
    <dbReference type="NCBI Taxonomy" id="37360"/>
    <lineage>
        <taxon>Eukaryota</taxon>
        <taxon>Sar</taxon>
        <taxon>Rhizaria</taxon>
        <taxon>Endomyxa</taxon>
        <taxon>Phytomyxea</taxon>
        <taxon>Plasmodiophorida</taxon>
        <taxon>Plasmodiophoridae</taxon>
        <taxon>Plasmodiophora</taxon>
    </lineage>
</organism>
<reference evidence="5 6" key="1">
    <citation type="submission" date="2018-03" db="EMBL/GenBank/DDBJ databases">
        <authorList>
            <person name="Fogelqvist J."/>
        </authorList>
    </citation>
    <scope>NUCLEOTIDE SEQUENCE [LARGE SCALE GENOMIC DNA]</scope>
</reference>
<dbReference type="EMBL" id="OVEO01000002">
    <property type="protein sequence ID" value="SPQ94055.1"/>
    <property type="molecule type" value="Genomic_DNA"/>
</dbReference>
<dbReference type="Proteomes" id="UP000290189">
    <property type="component" value="Unassembled WGS sequence"/>
</dbReference>
<feature type="compositionally biased region" description="Basic and acidic residues" evidence="2">
    <location>
        <begin position="113"/>
        <end position="123"/>
    </location>
</feature>
<feature type="compositionally biased region" description="Low complexity" evidence="2">
    <location>
        <begin position="228"/>
        <end position="237"/>
    </location>
</feature>
<dbReference type="InterPro" id="IPR013083">
    <property type="entry name" value="Znf_RING/FYVE/PHD"/>
</dbReference>
<feature type="domain" description="RING-type" evidence="4">
    <location>
        <begin position="344"/>
        <end position="383"/>
    </location>
</feature>
<geneLocation type="mitochondrion" evidence="5"/>
<keyword evidence="3" id="KW-1133">Transmembrane helix</keyword>
<sequence length="389" mass="41640">MVMPPATCGRRPEASMAGHCTRHPPSWLGSSTWPIQRRFYFGRPGLLVRSLTGEPSRSLPHDSAMYRAAIQNMVRVAAVVIGLILLTAAAVYTLYPRRVGSKADDGAPAGRSEATEHDRTQRSLQDVRHIAGTVAGAIAIPTVGALAWRGWNQRKQVPTGPAKRRRATSTAVKGAALLLGVAGLARAATSIAGHDTSPVNDEGTVKRMVKETNRPVTSETPEGPAPATPSVSAPSSTISKEPQPLRYNTSASISEQWREFLQHGRSTEDLHWIIGELETTGPMSDATIRRVLAKYADSERGSLAGAPPAPTDNIDIVAVHPVVQPRQAGCTVTKVAFPDGDQPCSICFDDLTDGVRSECGHHFHAECLESRLDSGALTCPECDSRITRA</sequence>
<feature type="region of interest" description="Disordered" evidence="2">
    <location>
        <begin position="212"/>
        <end position="245"/>
    </location>
</feature>
<feature type="region of interest" description="Disordered" evidence="2">
    <location>
        <begin position="102"/>
        <end position="123"/>
    </location>
</feature>
<accession>A0A3P3Y1J4</accession>
<feature type="region of interest" description="Disordered" evidence="2">
    <location>
        <begin position="1"/>
        <end position="20"/>
    </location>
</feature>
<gene>
    <name evidence="5" type="ORF">PLBR_LOCUS1270</name>
</gene>
<proteinExistence type="predicted"/>
<feature type="transmembrane region" description="Helical" evidence="3">
    <location>
        <begin position="73"/>
        <end position="95"/>
    </location>
</feature>
<evidence type="ECO:0000256" key="2">
    <source>
        <dbReference type="SAM" id="MobiDB-lite"/>
    </source>
</evidence>
<dbReference type="GO" id="GO:0008270">
    <property type="term" value="F:zinc ion binding"/>
    <property type="evidence" value="ECO:0007669"/>
    <property type="project" value="UniProtKB-KW"/>
</dbReference>
<dbReference type="SUPFAM" id="SSF57850">
    <property type="entry name" value="RING/U-box"/>
    <property type="match status" value="1"/>
</dbReference>
<keyword evidence="1" id="KW-0862">Zinc</keyword>
<dbReference type="Pfam" id="PF13923">
    <property type="entry name" value="zf-C3HC4_2"/>
    <property type="match status" value="1"/>
</dbReference>
<dbReference type="Gene3D" id="3.30.40.10">
    <property type="entry name" value="Zinc/RING finger domain, C3HC4 (zinc finger)"/>
    <property type="match status" value="1"/>
</dbReference>
<keyword evidence="3" id="KW-0472">Membrane</keyword>
<feature type="transmembrane region" description="Helical" evidence="3">
    <location>
        <begin position="129"/>
        <end position="148"/>
    </location>
</feature>
<keyword evidence="1" id="KW-0863">Zinc-finger</keyword>
<evidence type="ECO:0000256" key="1">
    <source>
        <dbReference type="PROSITE-ProRule" id="PRU00175"/>
    </source>
</evidence>
<name>A0A3P3Y1J4_PLABS</name>
<dbReference type="PROSITE" id="PS50089">
    <property type="entry name" value="ZF_RING_2"/>
    <property type="match status" value="1"/>
</dbReference>